<feature type="region of interest" description="Disordered" evidence="4">
    <location>
        <begin position="899"/>
        <end position="923"/>
    </location>
</feature>
<proteinExistence type="predicted"/>
<dbReference type="OrthoDB" id="366390at2759"/>
<feature type="region of interest" description="Disordered" evidence="4">
    <location>
        <begin position="780"/>
        <end position="799"/>
    </location>
</feature>
<dbReference type="InterPro" id="IPR002110">
    <property type="entry name" value="Ankyrin_rpt"/>
</dbReference>
<dbReference type="PANTHER" id="PTHR24198">
    <property type="entry name" value="ANKYRIN REPEAT AND PROTEIN KINASE DOMAIN-CONTAINING PROTEIN"/>
    <property type="match status" value="1"/>
</dbReference>
<dbReference type="Pfam" id="PF12796">
    <property type="entry name" value="Ank_2"/>
    <property type="match status" value="5"/>
</dbReference>
<dbReference type="InParanoid" id="F0XXS0"/>
<name>F0XXS0_AURAN</name>
<sequence length="2100" mass="210995">MRSREDSEEISLKHSGYAYVYTREGSLVAGGKWVRVAADLENLTLRLDNTHMTETNRDKYCKEMTITAGTTVLRAPQPGRPHCLALSDFNAASGKRRVLDCLTQEGVTAWFDLLTRVANTDLDTLLEPLREAREKRRDGGDLEDALRSAPAKVEVALLALRRGRLPADYVARDAAGRGVTALLAAARSGRADVIGALVGLGAAANGPELGDSEKAFETPLLGAVRADALDAARALLASGADPTLADGFGARETPLLCCARRGSAEIARALLRSLAKLAAGEADGDARSALLAHPDRRFGLHPETALEAAAVAGHGAVVMALAGGAFAKAEDGTRCTCRATATASDPLTKKTPLHLAAERGRAAVVAPLAAAGAVVDAADGDGVPPLVYAVRAGHVACVAALLQRDAVADVGAAAAGEADASARARQLVAATRDLRASLGSAAFDASSAADVARSVRSVIRDGELPRNAGTALANFPADVCAAAPDDRFTALLRCCANGDGQGAELWLTLGADANHADHGPEKRTPLMACAARGDTHLAKMLLATGRCAVDARDALGCSALCRAAEAAARSRAVPVTAASARDVCALLLAHGADPLAMDAKGRSPLSVAAADARDARLVSALLAAPEAGGAPDGGRKRPDVDAPHGPRLATALMLAAALPEASSVLRTLLGAPELAADAGLKRAGLKRRSGSRASLQKRDARGRTALFYAAEADRPENVELLLGLGRRSSAGSDAGAGGDALAEMLDVDATDDSGHTALRVATAAHAKGAVGALLRFGASASRPRDGPLASTPSGAERPKRPLSIALEAGDAQIAHTLGRFRASVLCGDEPATLRYVDRGNYVVDEPAGLRDGAVTALLVACRLGHGPAAKRLLDAGADPNRADAAGETPLLAAARSGALLDGCPRPPGSPRAAGDESGDDPGERCLARALLDAGADARAADDARAETPLHVVCGGGGAAGAAKFVGGGRTRGEAAALLLARGADPERPDCGGRTPLLLAAGAWPPADAADYLEKTPGSDGELDVVDDVQSARPGGRCDAAEVLKAILLHHGRSPVDLNRRCRVAANVRTGAAAHELTALGAAAAAGRRDAVLALLRVGADPDVAGDGRGRAPLAIAAAVGSASVVAALARAPCAVDRVSPEDGGATALHEAARAARVAAVAALLRCGAVAAAPDAAGRAPVDVCGEGAGGDGGDGDARPPGERRRAVEVRLRAMRAAVDGGDYARVAELAARGNFRLDAGDGAAALEAAARDGDSAGVDLVVDEAARTGSRVLGPIGSAALLRRGCVPSPDGAGAAALLALAVDVGDDDLLALVLARGGDAAKPSSGLLDAAERPKGLAPGDARDHYGAALWAATGGDRRGRGGGHLEAPPLLSALARAAAAAAPRGARALRVLLDGPEGDDGAAADAVRRAVHAPAPAGGAPAPLASPLHAAAAADRVEALALLLRFAQGDQSLGALARDPHHRTPLHVAASHRAYDAAAAAVLVALHAGDDGARGRLLAAADAAGAAPLHRAARADDGAVASLLLGAGADSGARDLGARTPRDSARGRGRAARRLDAMRAAIGDGDFDRALRLVARGCFAIDAAGPGGETVLARAAAAGRDDVLEAALALAATSPAAGPAPAHLHGALAAAAAKCQPRAAEVVLRSDATARPRPEDSAPLLRVAVAVARRRHALAELLLLRGVEPLGPCDGALFDGADVLPRGDAAPVQSPDAPPPPPPQRATTPFFVAVETGDLDAVRIFLDQRVAVFDVDAPRPDGSTALMAALARGHVAVAHALLAAGADATAADSLGRSALERACFDHASAKAELRTVAVALDAARALAAGGDGAAPARRTNAALLDRALALAVAQRDAGAVAALLDAGADALAPIDGGPATPLLRACGAPDLATLAALVAGRPRDVDARHGANGTTCLQVLAASGDADACRCLLGAGADPARADAAGRGPLWHAAHRGHGNACHALAALAPRDRAARAAVLDAPDRDGLTPLHAAARVGARAAVAALLAAGADATARDRRGLTPRQLALVHGHAAAATQLAAMSHAVMDGDFAECIRLHRNGNWPLDWTVGNDDLDDGGGLASSTRTEVIGELEPVEDVEELT</sequence>
<feature type="repeat" description="ANK" evidence="3">
    <location>
        <begin position="1910"/>
        <end position="1942"/>
    </location>
</feature>
<accession>F0XXS0</accession>
<evidence type="ECO:0000256" key="4">
    <source>
        <dbReference type="SAM" id="MobiDB-lite"/>
    </source>
</evidence>
<feature type="repeat" description="ANK" evidence="3">
    <location>
        <begin position="1506"/>
        <end position="1538"/>
    </location>
</feature>
<dbReference type="PROSITE" id="PS50297">
    <property type="entry name" value="ANK_REP_REGION"/>
    <property type="match status" value="4"/>
</dbReference>
<gene>
    <name evidence="5" type="ORF">AURANDRAFT_61287</name>
</gene>
<dbReference type="Proteomes" id="UP000002729">
    <property type="component" value="Unassembled WGS sequence"/>
</dbReference>
<evidence type="ECO:0000256" key="3">
    <source>
        <dbReference type="PROSITE-ProRule" id="PRU00023"/>
    </source>
</evidence>
<dbReference type="Pfam" id="PF13637">
    <property type="entry name" value="Ank_4"/>
    <property type="match status" value="1"/>
</dbReference>
<dbReference type="Gene3D" id="1.25.40.20">
    <property type="entry name" value="Ankyrin repeat-containing domain"/>
    <property type="match status" value="11"/>
</dbReference>
<dbReference type="EMBL" id="GL833121">
    <property type="protein sequence ID" value="EGB12300.1"/>
    <property type="molecule type" value="Genomic_DNA"/>
</dbReference>
<dbReference type="KEGG" id="aaf:AURANDRAFT_61287"/>
<keyword evidence="1" id="KW-0677">Repeat</keyword>
<reference evidence="5 6" key="1">
    <citation type="journal article" date="2011" name="Proc. Natl. Acad. Sci. U.S.A.">
        <title>Niche of harmful alga Aureococcus anophagefferens revealed through ecogenomics.</title>
        <authorList>
            <person name="Gobler C.J."/>
            <person name="Berry D.L."/>
            <person name="Dyhrman S.T."/>
            <person name="Wilhelm S.W."/>
            <person name="Salamov A."/>
            <person name="Lobanov A.V."/>
            <person name="Zhang Y."/>
            <person name="Collier J.L."/>
            <person name="Wurch L.L."/>
            <person name="Kustka A.B."/>
            <person name="Dill B.D."/>
            <person name="Shah M."/>
            <person name="VerBerkmoes N.C."/>
            <person name="Kuo A."/>
            <person name="Terry A."/>
            <person name="Pangilinan J."/>
            <person name="Lindquist E.A."/>
            <person name="Lucas S."/>
            <person name="Paulsen I.T."/>
            <person name="Hattenrath-Lehmann T.K."/>
            <person name="Talmage S.C."/>
            <person name="Walker E.A."/>
            <person name="Koch F."/>
            <person name="Burson A.M."/>
            <person name="Marcoval M.A."/>
            <person name="Tang Y.Z."/>
            <person name="Lecleir G.R."/>
            <person name="Coyne K.J."/>
            <person name="Berg G.M."/>
            <person name="Bertrand E.M."/>
            <person name="Saito M.A."/>
            <person name="Gladyshev V.N."/>
            <person name="Grigoriev I.V."/>
        </authorList>
    </citation>
    <scope>NUCLEOTIDE SEQUENCE [LARGE SCALE GENOMIC DNA]</scope>
    <source>
        <strain evidence="6">CCMP 1984</strain>
    </source>
</reference>
<organism evidence="6">
    <name type="scientific">Aureococcus anophagefferens</name>
    <name type="common">Harmful bloom alga</name>
    <dbReference type="NCBI Taxonomy" id="44056"/>
    <lineage>
        <taxon>Eukaryota</taxon>
        <taxon>Sar</taxon>
        <taxon>Stramenopiles</taxon>
        <taxon>Ochrophyta</taxon>
        <taxon>Pelagophyceae</taxon>
        <taxon>Pelagomonadales</taxon>
        <taxon>Pelagomonadaceae</taxon>
        <taxon>Aureococcus</taxon>
    </lineage>
</organism>
<protein>
    <submittedName>
        <fullName evidence="5">Uncharacterized protein</fullName>
    </submittedName>
</protein>
<feature type="repeat" description="ANK" evidence="3">
    <location>
        <begin position="1759"/>
        <end position="1791"/>
    </location>
</feature>
<dbReference type="PROSITE" id="PS50088">
    <property type="entry name" value="ANK_REPEAT"/>
    <property type="match status" value="7"/>
</dbReference>
<evidence type="ECO:0000256" key="1">
    <source>
        <dbReference type="ARBA" id="ARBA00022737"/>
    </source>
</evidence>
<feature type="repeat" description="ANK" evidence="3">
    <location>
        <begin position="1984"/>
        <end position="2016"/>
    </location>
</feature>
<dbReference type="SUPFAM" id="SSF48403">
    <property type="entry name" value="Ankyrin repeat"/>
    <property type="match status" value="5"/>
</dbReference>
<dbReference type="GeneID" id="20223404"/>
<feature type="region of interest" description="Disordered" evidence="4">
    <location>
        <begin position="1702"/>
        <end position="1725"/>
    </location>
</feature>
<keyword evidence="6" id="KW-1185">Reference proteome</keyword>
<evidence type="ECO:0000256" key="2">
    <source>
        <dbReference type="ARBA" id="ARBA00023043"/>
    </source>
</evidence>
<dbReference type="SMART" id="SM00248">
    <property type="entry name" value="ANK"/>
    <property type="match status" value="26"/>
</dbReference>
<dbReference type="eggNOG" id="KOG4177">
    <property type="taxonomic scope" value="Eukaryota"/>
</dbReference>
<dbReference type="RefSeq" id="XP_009033358.1">
    <property type="nucleotide sequence ID" value="XM_009035110.1"/>
</dbReference>
<evidence type="ECO:0000313" key="6">
    <source>
        <dbReference type="Proteomes" id="UP000002729"/>
    </source>
</evidence>
<feature type="repeat" description="ANK" evidence="3">
    <location>
        <begin position="1143"/>
        <end position="1175"/>
    </location>
</feature>
<evidence type="ECO:0000313" key="5">
    <source>
        <dbReference type="EMBL" id="EGB12300.1"/>
    </source>
</evidence>
<feature type="repeat" description="ANK" evidence="3">
    <location>
        <begin position="348"/>
        <end position="380"/>
    </location>
</feature>
<dbReference type="PANTHER" id="PTHR24198:SF165">
    <property type="entry name" value="ANKYRIN REPEAT-CONTAINING PROTEIN-RELATED"/>
    <property type="match status" value="1"/>
</dbReference>
<feature type="repeat" description="ANK" evidence="3">
    <location>
        <begin position="852"/>
        <end position="884"/>
    </location>
</feature>
<dbReference type="InterPro" id="IPR036770">
    <property type="entry name" value="Ankyrin_rpt-contain_sf"/>
</dbReference>
<keyword evidence="2 3" id="KW-0040">ANK repeat</keyword>